<name>A0ABQ9U6U4_SAGOE</name>
<feature type="compositionally biased region" description="Basic and acidic residues" evidence="1">
    <location>
        <begin position="1"/>
        <end position="19"/>
    </location>
</feature>
<evidence type="ECO:0000313" key="3">
    <source>
        <dbReference type="EMBL" id="KAK2092571.1"/>
    </source>
</evidence>
<dbReference type="Proteomes" id="UP001266305">
    <property type="component" value="Unassembled WGS sequence"/>
</dbReference>
<dbReference type="EMBL" id="JASSZA010000015">
    <property type="protein sequence ID" value="KAK2092571.1"/>
    <property type="molecule type" value="Genomic_DNA"/>
</dbReference>
<evidence type="ECO:0000313" key="4">
    <source>
        <dbReference type="Proteomes" id="UP001266305"/>
    </source>
</evidence>
<evidence type="ECO:0000256" key="2">
    <source>
        <dbReference type="SAM" id="Phobius"/>
    </source>
</evidence>
<comment type="caution">
    <text evidence="3">The sequence shown here is derived from an EMBL/GenBank/DDBJ whole genome shotgun (WGS) entry which is preliminary data.</text>
</comment>
<feature type="transmembrane region" description="Helical" evidence="2">
    <location>
        <begin position="47"/>
        <end position="74"/>
    </location>
</feature>
<organism evidence="3 4">
    <name type="scientific">Saguinus oedipus</name>
    <name type="common">Cotton-top tamarin</name>
    <name type="synonym">Oedipomidas oedipus</name>
    <dbReference type="NCBI Taxonomy" id="9490"/>
    <lineage>
        <taxon>Eukaryota</taxon>
        <taxon>Metazoa</taxon>
        <taxon>Chordata</taxon>
        <taxon>Craniata</taxon>
        <taxon>Vertebrata</taxon>
        <taxon>Euteleostomi</taxon>
        <taxon>Mammalia</taxon>
        <taxon>Eutheria</taxon>
        <taxon>Euarchontoglires</taxon>
        <taxon>Primates</taxon>
        <taxon>Haplorrhini</taxon>
        <taxon>Platyrrhini</taxon>
        <taxon>Cebidae</taxon>
        <taxon>Callitrichinae</taxon>
        <taxon>Saguinus</taxon>
    </lineage>
</organism>
<gene>
    <name evidence="3" type="ORF">P7K49_029099</name>
</gene>
<accession>A0ABQ9U6U4</accession>
<protein>
    <submittedName>
        <fullName evidence="3">Uncharacterized protein</fullName>
    </submittedName>
</protein>
<reference evidence="3 4" key="1">
    <citation type="submission" date="2023-05" db="EMBL/GenBank/DDBJ databases">
        <title>B98-5 Cell Line De Novo Hybrid Assembly: An Optical Mapping Approach.</title>
        <authorList>
            <person name="Kananen K."/>
            <person name="Auerbach J.A."/>
            <person name="Kautto E."/>
            <person name="Blachly J.S."/>
        </authorList>
    </citation>
    <scope>NUCLEOTIDE SEQUENCE [LARGE SCALE GENOMIC DNA]</scope>
    <source>
        <strain evidence="3">B95-8</strain>
        <tissue evidence="3">Cell line</tissue>
    </source>
</reference>
<evidence type="ECO:0000256" key="1">
    <source>
        <dbReference type="SAM" id="MobiDB-lite"/>
    </source>
</evidence>
<keyword evidence="2" id="KW-1133">Transmembrane helix</keyword>
<feature type="region of interest" description="Disordered" evidence="1">
    <location>
        <begin position="81"/>
        <end position="102"/>
    </location>
</feature>
<keyword evidence="2" id="KW-0472">Membrane</keyword>
<proteinExistence type="predicted"/>
<sequence length="170" mass="18114">MASPQRERSYSVGRAEGHGAPRSPEQLEPRLAGSVHRLTKNHLNLGCLLRLCCVFVASVETPLFFFALSSLGLLGPAETPVATRPKGEDCNPTDQGDQIRGGCGTRAGLSRSSCTKERRAAEAFILAPKSINLVLPQGQPLASKGQGPDPQLQILRKEHYTPGATASICV</sequence>
<keyword evidence="4" id="KW-1185">Reference proteome</keyword>
<feature type="region of interest" description="Disordered" evidence="1">
    <location>
        <begin position="1"/>
        <end position="29"/>
    </location>
</feature>
<keyword evidence="2" id="KW-0812">Transmembrane</keyword>